<keyword evidence="4" id="KW-1185">Reference proteome</keyword>
<evidence type="ECO:0000313" key="4">
    <source>
        <dbReference type="Proteomes" id="UP000694393"/>
    </source>
</evidence>
<name>A0A8C8RMM7_9SAUR</name>
<feature type="transmembrane region" description="Helical" evidence="2">
    <location>
        <begin position="64"/>
        <end position="84"/>
    </location>
</feature>
<reference evidence="3" key="2">
    <citation type="submission" date="2025-09" db="UniProtKB">
        <authorList>
            <consortium name="Ensembl"/>
        </authorList>
    </citation>
    <scope>IDENTIFICATION</scope>
</reference>
<keyword evidence="1" id="KW-0378">Hydrolase</keyword>
<dbReference type="GO" id="GO:0016020">
    <property type="term" value="C:membrane"/>
    <property type="evidence" value="ECO:0007669"/>
    <property type="project" value="TreeGrafter"/>
</dbReference>
<dbReference type="PANTHER" id="PTHR23344:SF13">
    <property type="entry name" value="GLYCEROPHOSPHODIESTER PHOSPHODIESTERASE DOMAIN-CONTAINING PROTEIN 4"/>
    <property type="match status" value="1"/>
</dbReference>
<evidence type="ECO:0000256" key="1">
    <source>
        <dbReference type="ARBA" id="ARBA00022801"/>
    </source>
</evidence>
<proteinExistence type="predicted"/>
<keyword evidence="2" id="KW-0472">Membrane</keyword>
<reference evidence="3" key="1">
    <citation type="submission" date="2025-08" db="UniProtKB">
        <authorList>
            <consortium name="Ensembl"/>
        </authorList>
    </citation>
    <scope>IDENTIFICATION</scope>
</reference>
<keyword evidence="2" id="KW-0812">Transmembrane</keyword>
<dbReference type="AlphaFoldDB" id="A0A8C8RMM7"/>
<evidence type="ECO:0000256" key="2">
    <source>
        <dbReference type="SAM" id="Phobius"/>
    </source>
</evidence>
<dbReference type="Proteomes" id="UP000694393">
    <property type="component" value="Unplaced"/>
</dbReference>
<keyword evidence="2" id="KW-1133">Transmembrane helix</keyword>
<organism evidence="3 4">
    <name type="scientific">Pelusios castaneus</name>
    <name type="common">West African mud turtle</name>
    <dbReference type="NCBI Taxonomy" id="367368"/>
    <lineage>
        <taxon>Eukaryota</taxon>
        <taxon>Metazoa</taxon>
        <taxon>Chordata</taxon>
        <taxon>Craniata</taxon>
        <taxon>Vertebrata</taxon>
        <taxon>Euteleostomi</taxon>
        <taxon>Archelosauria</taxon>
        <taxon>Testudinata</taxon>
        <taxon>Testudines</taxon>
        <taxon>Pleurodira</taxon>
        <taxon>Pelomedusidae</taxon>
        <taxon>Pelusios</taxon>
    </lineage>
</organism>
<sequence length="175" mass="20180">MDSSSISLKKLKFGKLKVVRRHLLQRYEHQPFVSCLAGFYSCRWKRYQRRRTEPGQCCCKMWECAFFLLLVGTFCLSLVFLYMWGEAKNDYNNFDCGGWAGWPAPPPGTRSCHCQRELAPPMAFPSAPFPFIVFPPFFVICITEAPRAHNPDQGSIVLYTHIVRDSPSPKEFTVQ</sequence>
<dbReference type="Ensembl" id="ENSPCET00000008395.1">
    <property type="protein sequence ID" value="ENSPCEP00000008109.1"/>
    <property type="gene ID" value="ENSPCEG00000006514.1"/>
</dbReference>
<evidence type="ECO:0000313" key="3">
    <source>
        <dbReference type="Ensembl" id="ENSPCEP00000008109.1"/>
    </source>
</evidence>
<protein>
    <submittedName>
        <fullName evidence="3">Uncharacterized protein</fullName>
    </submittedName>
</protein>
<accession>A0A8C8RMM7</accession>
<dbReference type="PANTHER" id="PTHR23344">
    <property type="entry name" value="GLYCEROPHOSPHORYL DIESTER PHOSPHODIESTERASE"/>
    <property type="match status" value="1"/>
</dbReference>
<dbReference type="GO" id="GO:0008889">
    <property type="term" value="F:glycerophosphodiester phosphodiesterase activity"/>
    <property type="evidence" value="ECO:0007669"/>
    <property type="project" value="TreeGrafter"/>
</dbReference>